<keyword evidence="6 11" id="KW-0067">ATP-binding</keyword>
<keyword evidence="7" id="KW-0717">Septation</keyword>
<evidence type="ECO:0000256" key="1">
    <source>
        <dbReference type="ARBA" id="ARBA00010257"/>
    </source>
</evidence>
<dbReference type="AlphaFoldDB" id="C4WMC7"/>
<keyword evidence="5 11" id="KW-0547">Nucleotide-binding</keyword>
<dbReference type="EMBL" id="ACQA01000002">
    <property type="protein sequence ID" value="EEQ93125.1"/>
    <property type="molecule type" value="Genomic_DNA"/>
</dbReference>
<evidence type="ECO:0000313" key="15">
    <source>
        <dbReference type="Proteomes" id="UP000004386"/>
    </source>
</evidence>
<dbReference type="GO" id="GO:0005829">
    <property type="term" value="C:cytosol"/>
    <property type="evidence" value="ECO:0007669"/>
    <property type="project" value="TreeGrafter"/>
</dbReference>
<evidence type="ECO:0000256" key="11">
    <source>
        <dbReference type="PIRSR" id="PIRSR003092-1"/>
    </source>
</evidence>
<proteinExistence type="inferred from homology"/>
<dbReference type="InterPro" id="IPR050625">
    <property type="entry name" value="ParA/MinD_ATPase"/>
</dbReference>
<evidence type="ECO:0000256" key="10">
    <source>
        <dbReference type="ARBA" id="ARBA00032845"/>
    </source>
</evidence>
<comment type="subunit">
    <text evidence="2">Interacts with MinC and FtsZ.</text>
</comment>
<dbReference type="CDD" id="cd02036">
    <property type="entry name" value="MinD"/>
    <property type="match status" value="1"/>
</dbReference>
<dbReference type="Pfam" id="PF01656">
    <property type="entry name" value="CbiA"/>
    <property type="match status" value="1"/>
</dbReference>
<dbReference type="FunFam" id="3.40.50.300:FF:000068">
    <property type="entry name" value="Site-determining protein"/>
    <property type="match status" value="1"/>
</dbReference>
<dbReference type="InterPro" id="IPR027417">
    <property type="entry name" value="P-loop_NTPase"/>
</dbReference>
<comment type="function">
    <text evidence="9">ATPase required for the correct placement of the division site. Cell division inhibitors MinC and MinD act in concert to form an inhibitor capable of blocking formation of the polar Z ring septums. Rapidly oscillates between the poles of the cell to destabilize FtsZ filaments that have formed before they mature into polar Z rings.</text>
</comment>
<feature type="binding site" evidence="11">
    <location>
        <begin position="38"/>
        <end position="45"/>
    </location>
    <ligand>
        <name>ATP</name>
        <dbReference type="ChEBI" id="CHEBI:30616"/>
    </ligand>
</feature>
<evidence type="ECO:0000256" key="5">
    <source>
        <dbReference type="ARBA" id="ARBA00022741"/>
    </source>
</evidence>
<name>C4WMC7_9HYPH</name>
<dbReference type="Proteomes" id="UP000004386">
    <property type="component" value="Unassembled WGS sequence"/>
</dbReference>
<dbReference type="HOGENOM" id="CLU_037612_0_1_5"/>
<accession>C4WMC7</accession>
<dbReference type="PIRSF" id="PIRSF003092">
    <property type="entry name" value="MinD"/>
    <property type="match status" value="1"/>
</dbReference>
<comment type="similarity">
    <text evidence="1">Belongs to the ParA family. MinD subfamily.</text>
</comment>
<dbReference type="SUPFAM" id="SSF52540">
    <property type="entry name" value="P-loop containing nucleoside triphosphate hydrolases"/>
    <property type="match status" value="1"/>
</dbReference>
<evidence type="ECO:0000256" key="6">
    <source>
        <dbReference type="ARBA" id="ARBA00022840"/>
    </source>
</evidence>
<evidence type="ECO:0000313" key="14">
    <source>
        <dbReference type="EMBL" id="EEQ93125.1"/>
    </source>
</evidence>
<feature type="region of interest" description="Disordered" evidence="12">
    <location>
        <begin position="1"/>
        <end position="20"/>
    </location>
</feature>
<evidence type="ECO:0000256" key="2">
    <source>
        <dbReference type="ARBA" id="ARBA00011626"/>
    </source>
</evidence>
<dbReference type="InterPro" id="IPR025501">
    <property type="entry name" value="MinD_FleN"/>
</dbReference>
<feature type="domain" description="CobQ/CobB/MinD/ParA nucleotide binding" evidence="13">
    <location>
        <begin position="32"/>
        <end position="252"/>
    </location>
</feature>
<dbReference type="GO" id="GO:0051782">
    <property type="term" value="P:negative regulation of cell division"/>
    <property type="evidence" value="ECO:0007669"/>
    <property type="project" value="TreeGrafter"/>
</dbReference>
<evidence type="ECO:0000256" key="3">
    <source>
        <dbReference type="ARBA" id="ARBA00016887"/>
    </source>
</evidence>
<dbReference type="NCBIfam" id="TIGR01968">
    <property type="entry name" value="minD_bact"/>
    <property type="match status" value="1"/>
</dbReference>
<protein>
    <recommendedName>
        <fullName evidence="3">Septum site-determining protein MinD</fullName>
    </recommendedName>
    <alternativeName>
        <fullName evidence="10">Cell division inhibitor MinD</fullName>
    </alternativeName>
</protein>
<dbReference type="GO" id="GO:0016887">
    <property type="term" value="F:ATP hydrolysis activity"/>
    <property type="evidence" value="ECO:0007669"/>
    <property type="project" value="InterPro"/>
</dbReference>
<evidence type="ECO:0000256" key="4">
    <source>
        <dbReference type="ARBA" id="ARBA00022618"/>
    </source>
</evidence>
<dbReference type="GO" id="GO:0005524">
    <property type="term" value="F:ATP binding"/>
    <property type="evidence" value="ECO:0007669"/>
    <property type="project" value="UniProtKB-KW"/>
</dbReference>
<evidence type="ECO:0000256" key="12">
    <source>
        <dbReference type="SAM" id="MobiDB-lite"/>
    </source>
</evidence>
<evidence type="ECO:0000256" key="7">
    <source>
        <dbReference type="ARBA" id="ARBA00023210"/>
    </source>
</evidence>
<organism evidence="14 15">
    <name type="scientific">Brucella intermedia LMG 3301</name>
    <dbReference type="NCBI Taxonomy" id="641118"/>
    <lineage>
        <taxon>Bacteria</taxon>
        <taxon>Pseudomonadati</taxon>
        <taxon>Pseudomonadota</taxon>
        <taxon>Alphaproteobacteria</taxon>
        <taxon>Hyphomicrobiales</taxon>
        <taxon>Brucellaceae</taxon>
        <taxon>Brucella/Ochrobactrum group</taxon>
        <taxon>Brucella</taxon>
    </lineage>
</organism>
<dbReference type="Gene3D" id="3.40.50.300">
    <property type="entry name" value="P-loop containing nucleotide triphosphate hydrolases"/>
    <property type="match status" value="1"/>
</dbReference>
<dbReference type="InterPro" id="IPR010223">
    <property type="entry name" value="MinD"/>
</dbReference>
<reference evidence="14 15" key="1">
    <citation type="submission" date="2009-05" db="EMBL/GenBank/DDBJ databases">
        <authorList>
            <person name="Setubal J.C."/>
            <person name="Boyle S."/>
            <person name="Crasta O.R."/>
            <person name="Gillespie J.J."/>
            <person name="Kenyon R.W."/>
            <person name="Lu J."/>
            <person name="Mane S."/>
            <person name="Nagrani S."/>
            <person name="Shallom J.M."/>
            <person name="Shallom S."/>
            <person name="Shukla M."/>
            <person name="Snyder E.E."/>
            <person name="Sobral B.W."/>
            <person name="Wattam A.R."/>
            <person name="Will R."/>
            <person name="Williams K."/>
            <person name="Yoo H."/>
            <person name="Munk C."/>
            <person name="Tapia R."/>
            <person name="Green L."/>
            <person name="Rogers Y."/>
            <person name="Detter J.C."/>
            <person name="Bruce D."/>
            <person name="Brettin T.S."/>
            <person name="Tsolis R."/>
        </authorList>
    </citation>
    <scope>NUCLEOTIDE SEQUENCE [LARGE SCALE GENOMIC DNA]</scope>
    <source>
        <strain evidence="14 15">LMG 3301</strain>
    </source>
</reference>
<keyword evidence="8" id="KW-0131">Cell cycle</keyword>
<evidence type="ECO:0000256" key="8">
    <source>
        <dbReference type="ARBA" id="ARBA00023306"/>
    </source>
</evidence>
<evidence type="ECO:0000259" key="13">
    <source>
        <dbReference type="Pfam" id="PF01656"/>
    </source>
</evidence>
<dbReference type="InterPro" id="IPR002586">
    <property type="entry name" value="CobQ/CobB/MinD/ParA_Nub-bd_dom"/>
</dbReference>
<gene>
    <name evidence="14" type="primary">minD</name>
    <name evidence="14" type="ORF">OINT_2000259</name>
</gene>
<dbReference type="PANTHER" id="PTHR43384:SF6">
    <property type="entry name" value="SEPTUM SITE-DETERMINING PROTEIN MIND HOMOLOG, CHLOROPLASTIC"/>
    <property type="match status" value="1"/>
</dbReference>
<sequence>MPQKKSRASHIPGNGCSGGAREIQETNMAKVIVVTSGKGGVGKTTSTAAIGAALAQRGEKTVVIDFDVGLRNLDLVMGAERRVVFDLVNVIQGDAKLPQALIRDKRLETLYLLPASQTRDKDNLTIEGVDRVMEDLKKEFDWIICDSPAGIERGATLAMRHADMAVVVTNPEVSSVRDSDRIIGLLDAKTLKAERGERVEKHLLLTRYDPVRAERGDMLKVEDVLEILSIPLLGIIPESQDVLRASNIGSPVTLADQRSAPALAYLDAARRLAGEEVPMTVPSEKRGLLGKLFGRRAA</sequence>
<dbReference type="GO" id="GO:0000917">
    <property type="term" value="P:division septum assembly"/>
    <property type="evidence" value="ECO:0007669"/>
    <property type="project" value="UniProtKB-KW"/>
</dbReference>
<evidence type="ECO:0000256" key="9">
    <source>
        <dbReference type="ARBA" id="ARBA00025436"/>
    </source>
</evidence>
<comment type="caution">
    <text evidence="14">The sequence shown here is derived from an EMBL/GenBank/DDBJ whole genome shotgun (WGS) entry which is preliminary data.</text>
</comment>
<dbReference type="PANTHER" id="PTHR43384">
    <property type="entry name" value="SEPTUM SITE-DETERMINING PROTEIN MIND HOMOLOG, CHLOROPLASTIC-RELATED"/>
    <property type="match status" value="1"/>
</dbReference>
<dbReference type="GO" id="GO:0009898">
    <property type="term" value="C:cytoplasmic side of plasma membrane"/>
    <property type="evidence" value="ECO:0007669"/>
    <property type="project" value="TreeGrafter"/>
</dbReference>
<keyword evidence="4" id="KW-0132">Cell division</keyword>